<organism evidence="1 2">
    <name type="scientific">Helianthus annuus</name>
    <name type="common">Common sunflower</name>
    <dbReference type="NCBI Taxonomy" id="4232"/>
    <lineage>
        <taxon>Eukaryota</taxon>
        <taxon>Viridiplantae</taxon>
        <taxon>Streptophyta</taxon>
        <taxon>Embryophyta</taxon>
        <taxon>Tracheophyta</taxon>
        <taxon>Spermatophyta</taxon>
        <taxon>Magnoliopsida</taxon>
        <taxon>eudicotyledons</taxon>
        <taxon>Gunneridae</taxon>
        <taxon>Pentapetalae</taxon>
        <taxon>asterids</taxon>
        <taxon>campanulids</taxon>
        <taxon>Asterales</taxon>
        <taxon>Asteraceae</taxon>
        <taxon>Asteroideae</taxon>
        <taxon>Heliantheae alliance</taxon>
        <taxon>Heliantheae</taxon>
        <taxon>Helianthus</taxon>
    </lineage>
</organism>
<reference evidence="1" key="2">
    <citation type="submission" date="2020-06" db="EMBL/GenBank/DDBJ databases">
        <title>Helianthus annuus Genome sequencing and assembly Release 2.</title>
        <authorList>
            <person name="Gouzy J."/>
            <person name="Langlade N."/>
            <person name="Munos S."/>
        </authorList>
    </citation>
    <scope>NUCLEOTIDE SEQUENCE</scope>
    <source>
        <tissue evidence="1">Leaves</tissue>
    </source>
</reference>
<sequence length="53" mass="6175">MEISPNIWSRYDTKNHHNTRLVLADFTPRGAYFLGILKNVKNTNSVEYIGCYL</sequence>
<proteinExistence type="predicted"/>
<accession>A0A9K3IUI3</accession>
<protein>
    <submittedName>
        <fullName evidence="1">Uncharacterized protein</fullName>
    </submittedName>
</protein>
<reference evidence="1" key="1">
    <citation type="journal article" date="2017" name="Nature">
        <title>The sunflower genome provides insights into oil metabolism, flowering and Asterid evolution.</title>
        <authorList>
            <person name="Badouin H."/>
            <person name="Gouzy J."/>
            <person name="Grassa C.J."/>
            <person name="Murat F."/>
            <person name="Staton S.E."/>
            <person name="Cottret L."/>
            <person name="Lelandais-Briere C."/>
            <person name="Owens G.L."/>
            <person name="Carrere S."/>
            <person name="Mayjonade B."/>
            <person name="Legrand L."/>
            <person name="Gill N."/>
            <person name="Kane N.C."/>
            <person name="Bowers J.E."/>
            <person name="Hubner S."/>
            <person name="Bellec A."/>
            <person name="Berard A."/>
            <person name="Berges H."/>
            <person name="Blanchet N."/>
            <person name="Boniface M.C."/>
            <person name="Brunel D."/>
            <person name="Catrice O."/>
            <person name="Chaidir N."/>
            <person name="Claudel C."/>
            <person name="Donnadieu C."/>
            <person name="Faraut T."/>
            <person name="Fievet G."/>
            <person name="Helmstetter N."/>
            <person name="King M."/>
            <person name="Knapp S.J."/>
            <person name="Lai Z."/>
            <person name="Le Paslier M.C."/>
            <person name="Lippi Y."/>
            <person name="Lorenzon L."/>
            <person name="Mandel J.R."/>
            <person name="Marage G."/>
            <person name="Marchand G."/>
            <person name="Marquand E."/>
            <person name="Bret-Mestries E."/>
            <person name="Morien E."/>
            <person name="Nambeesan S."/>
            <person name="Nguyen T."/>
            <person name="Pegot-Espagnet P."/>
            <person name="Pouilly N."/>
            <person name="Raftis F."/>
            <person name="Sallet E."/>
            <person name="Schiex T."/>
            <person name="Thomas J."/>
            <person name="Vandecasteele C."/>
            <person name="Vares D."/>
            <person name="Vear F."/>
            <person name="Vautrin S."/>
            <person name="Crespi M."/>
            <person name="Mangin B."/>
            <person name="Burke J.M."/>
            <person name="Salse J."/>
            <person name="Munos S."/>
            <person name="Vincourt P."/>
            <person name="Rieseberg L.H."/>
            <person name="Langlade N.B."/>
        </authorList>
    </citation>
    <scope>NUCLEOTIDE SEQUENCE</scope>
    <source>
        <tissue evidence="1">Leaves</tissue>
    </source>
</reference>
<dbReference type="Proteomes" id="UP000215914">
    <property type="component" value="Unassembled WGS sequence"/>
</dbReference>
<dbReference type="AlphaFoldDB" id="A0A9K3IUI3"/>
<gene>
    <name evidence="1" type="ORF">HanXRQr2_Chr06g0267551</name>
</gene>
<dbReference type="Gramene" id="mRNA:HanXRQr2_Chr06g0267551">
    <property type="protein sequence ID" value="mRNA:HanXRQr2_Chr06g0267551"/>
    <property type="gene ID" value="HanXRQr2_Chr06g0267551"/>
</dbReference>
<evidence type="ECO:0000313" key="2">
    <source>
        <dbReference type="Proteomes" id="UP000215914"/>
    </source>
</evidence>
<name>A0A9K3IUI3_HELAN</name>
<comment type="caution">
    <text evidence="1">The sequence shown here is derived from an EMBL/GenBank/DDBJ whole genome shotgun (WGS) entry which is preliminary data.</text>
</comment>
<dbReference type="EMBL" id="MNCJ02000321">
    <property type="protein sequence ID" value="KAF5803115.1"/>
    <property type="molecule type" value="Genomic_DNA"/>
</dbReference>
<evidence type="ECO:0000313" key="1">
    <source>
        <dbReference type="EMBL" id="KAF5803115.1"/>
    </source>
</evidence>
<keyword evidence="2" id="KW-1185">Reference proteome</keyword>